<evidence type="ECO:0000256" key="6">
    <source>
        <dbReference type="SAM" id="MobiDB-lite"/>
    </source>
</evidence>
<sequence length="498" mass="52864">MPPRTTRASKAKGVAAADDTDSPAAAESSRAYTLEAESTTPPRLFVLPKKATADARIVTLPHPRYASKPTRYLVCPETGVYEFTQIAAPKAEPRSWLITDASASAIDKAEGAAETSQEPEEKKSFTAQTTQNADLFVATAIDPLFLILPALVAEPSFTSGSDSPPPRHARARSGSPASAPKAAAKRMFLTADDHFDALPQDGGSHLAQLLRHQPKVRDLFTKRMAVACDTVAAGDETMYRLNEDKVLLALVGKAQRTSQGGQLPASLEEKFVVRALEAPVQSRRSTAGVVASSAASASSSIATTGATNGSSTPLSTAGSTDSAESQATTTASLVSEASTVSVASTAATSVITISDDDDAATVQAAMQAPDEVIALQRLRVAFQFICSRYVPPALTATLTAKLIKGASSGIDFAPLDAYLTKLAKMRQETALARSAALDYAGGRKRGLEDEDEDDRAEKKRKQMEEEKRKKANESRGVRDLKKVNVTGMKKLSEFFKKK</sequence>
<dbReference type="PANTHER" id="PTHR13383">
    <property type="entry name" value="RIBONUCLEASE H2 SUBUNIT B"/>
    <property type="match status" value="1"/>
</dbReference>
<dbReference type="InterPro" id="IPR040456">
    <property type="entry name" value="RNase_H2_suB"/>
</dbReference>
<dbReference type="Pfam" id="PF17745">
    <property type="entry name" value="Ydr279_N"/>
    <property type="match status" value="1"/>
</dbReference>
<evidence type="ECO:0000313" key="9">
    <source>
        <dbReference type="EMBL" id="CAK7226818.1"/>
    </source>
</evidence>
<gene>
    <name evidence="9" type="ORF">SCUCBS95973_006327</name>
</gene>
<dbReference type="Pfam" id="PF09468">
    <property type="entry name" value="RNase_H2-Ydr279"/>
    <property type="match status" value="1"/>
</dbReference>
<evidence type="ECO:0000313" key="10">
    <source>
        <dbReference type="Proteomes" id="UP001642405"/>
    </source>
</evidence>
<dbReference type="Proteomes" id="UP001642405">
    <property type="component" value="Unassembled WGS sequence"/>
</dbReference>
<feature type="compositionally biased region" description="Polar residues" evidence="6">
    <location>
        <begin position="313"/>
        <end position="326"/>
    </location>
</feature>
<evidence type="ECO:0000259" key="7">
    <source>
        <dbReference type="Pfam" id="PF09468"/>
    </source>
</evidence>
<name>A0ABP0C4S1_9PEZI</name>
<reference evidence="9 10" key="1">
    <citation type="submission" date="2024-01" db="EMBL/GenBank/DDBJ databases">
        <authorList>
            <person name="Allen C."/>
            <person name="Tagirdzhanova G."/>
        </authorList>
    </citation>
    <scope>NUCLEOTIDE SEQUENCE [LARGE SCALE GENOMIC DNA]</scope>
</reference>
<evidence type="ECO:0000256" key="3">
    <source>
        <dbReference type="ARBA" id="ARBA00023242"/>
    </source>
</evidence>
<dbReference type="Gene3D" id="2.20.25.530">
    <property type="match status" value="1"/>
</dbReference>
<evidence type="ECO:0000256" key="1">
    <source>
        <dbReference type="ARBA" id="ARBA00004123"/>
    </source>
</evidence>
<feature type="region of interest" description="Disordered" evidence="6">
    <location>
        <begin position="442"/>
        <end position="479"/>
    </location>
</feature>
<feature type="region of interest" description="Disordered" evidence="6">
    <location>
        <begin position="1"/>
        <end position="38"/>
    </location>
</feature>
<feature type="region of interest" description="Disordered" evidence="6">
    <location>
        <begin position="301"/>
        <end position="330"/>
    </location>
</feature>
<dbReference type="InterPro" id="IPR019024">
    <property type="entry name" value="RNase_H2_suB_wHTH"/>
</dbReference>
<dbReference type="CDD" id="cd09270">
    <property type="entry name" value="RNase_H2-B"/>
    <property type="match status" value="1"/>
</dbReference>
<feature type="compositionally biased region" description="Low complexity" evidence="6">
    <location>
        <begin position="301"/>
        <end position="312"/>
    </location>
</feature>
<keyword evidence="3" id="KW-0539">Nucleus</keyword>
<comment type="function">
    <text evidence="4">Non catalytic subunit of RNase H2, an endonuclease that specifically degrades the RNA of RNA:DNA hybrids. Participates in DNA replication, possibly by mediating the removal of lagging-strand Okazaki fragment RNA primers during DNA replication. Mediates the excision of single ribonucleotides from DNA:RNA duplexes.</text>
</comment>
<feature type="compositionally biased region" description="Low complexity" evidence="6">
    <location>
        <begin position="172"/>
        <end position="183"/>
    </location>
</feature>
<protein>
    <recommendedName>
        <fullName evidence="2">Ribonuclease H2 subunit B</fullName>
    </recommendedName>
    <alternativeName>
        <fullName evidence="5">Ribonuclease HI subunit B</fullName>
    </alternativeName>
</protein>
<evidence type="ECO:0000256" key="5">
    <source>
        <dbReference type="ARBA" id="ARBA00033464"/>
    </source>
</evidence>
<evidence type="ECO:0000259" key="8">
    <source>
        <dbReference type="Pfam" id="PF17745"/>
    </source>
</evidence>
<feature type="region of interest" description="Disordered" evidence="6">
    <location>
        <begin position="108"/>
        <end position="127"/>
    </location>
</feature>
<comment type="caution">
    <text evidence="9">The sequence shown here is derived from an EMBL/GenBank/DDBJ whole genome shotgun (WGS) entry which is preliminary data.</text>
</comment>
<feature type="compositionally biased region" description="Basic and acidic residues" evidence="6">
    <location>
        <begin position="462"/>
        <end position="479"/>
    </location>
</feature>
<dbReference type="EMBL" id="CAWUHB010000037">
    <property type="protein sequence ID" value="CAK7226818.1"/>
    <property type="molecule type" value="Genomic_DNA"/>
</dbReference>
<accession>A0ABP0C4S1</accession>
<feature type="domain" description="Rnh202 triple barrel" evidence="8">
    <location>
        <begin position="46"/>
        <end position="142"/>
    </location>
</feature>
<evidence type="ECO:0000256" key="2">
    <source>
        <dbReference type="ARBA" id="ARBA00019062"/>
    </source>
</evidence>
<comment type="subcellular location">
    <subcellularLocation>
        <location evidence="1">Nucleus</location>
    </subcellularLocation>
</comment>
<dbReference type="InterPro" id="IPR041195">
    <property type="entry name" value="Rnh202_N"/>
</dbReference>
<dbReference type="Gene3D" id="1.10.20.120">
    <property type="match status" value="1"/>
</dbReference>
<proteinExistence type="predicted"/>
<feature type="domain" description="Ribonuclease H2 subunit B wHTH" evidence="7">
    <location>
        <begin position="145"/>
        <end position="398"/>
    </location>
</feature>
<feature type="region of interest" description="Disordered" evidence="6">
    <location>
        <begin position="157"/>
        <end position="183"/>
    </location>
</feature>
<evidence type="ECO:0000256" key="4">
    <source>
        <dbReference type="ARBA" id="ARBA00024778"/>
    </source>
</evidence>
<keyword evidence="10" id="KW-1185">Reference proteome</keyword>
<dbReference type="PANTHER" id="PTHR13383:SF11">
    <property type="entry name" value="RIBONUCLEASE H2 SUBUNIT B"/>
    <property type="match status" value="1"/>
</dbReference>
<organism evidence="9 10">
    <name type="scientific">Sporothrix curviconia</name>
    <dbReference type="NCBI Taxonomy" id="1260050"/>
    <lineage>
        <taxon>Eukaryota</taxon>
        <taxon>Fungi</taxon>
        <taxon>Dikarya</taxon>
        <taxon>Ascomycota</taxon>
        <taxon>Pezizomycotina</taxon>
        <taxon>Sordariomycetes</taxon>
        <taxon>Sordariomycetidae</taxon>
        <taxon>Ophiostomatales</taxon>
        <taxon>Ophiostomataceae</taxon>
        <taxon>Sporothrix</taxon>
    </lineage>
</organism>